<gene>
    <name evidence="2" type="ORF">GA0070216_107278</name>
</gene>
<reference evidence="3" key="1">
    <citation type="submission" date="2016-06" db="EMBL/GenBank/DDBJ databases">
        <authorList>
            <person name="Varghese N."/>
            <person name="Submissions Spin"/>
        </authorList>
    </citation>
    <scope>NUCLEOTIDE SEQUENCE [LARGE SCALE GENOMIC DNA]</scope>
    <source>
        <strain evidence="3">DSM 44100</strain>
    </source>
</reference>
<evidence type="ECO:0000313" key="2">
    <source>
        <dbReference type="EMBL" id="SCF25567.1"/>
    </source>
</evidence>
<name>A0A1C4YY52_9ACTN</name>
<evidence type="ECO:0000313" key="3">
    <source>
        <dbReference type="Proteomes" id="UP000198797"/>
    </source>
</evidence>
<sequence length="86" mass="8594">MTGHRLDQETAERLLSGPLAGPAGGTGPLVALLTAVRAAADPAELRGESAAMAAFRAARADTLRTTSPAPPHRAQPDGRAGGQPSG</sequence>
<dbReference type="AlphaFoldDB" id="A0A1C4YY52"/>
<dbReference type="Proteomes" id="UP000198797">
    <property type="component" value="Unassembled WGS sequence"/>
</dbReference>
<organism evidence="2 3">
    <name type="scientific">Micromonospora matsumotoense</name>
    <dbReference type="NCBI Taxonomy" id="121616"/>
    <lineage>
        <taxon>Bacteria</taxon>
        <taxon>Bacillati</taxon>
        <taxon>Actinomycetota</taxon>
        <taxon>Actinomycetes</taxon>
        <taxon>Micromonosporales</taxon>
        <taxon>Micromonosporaceae</taxon>
        <taxon>Micromonospora</taxon>
    </lineage>
</organism>
<accession>A0A1C4YY52</accession>
<dbReference type="RefSeq" id="WP_091246820.1">
    <property type="nucleotide sequence ID" value="NZ_FMCU01000007.1"/>
</dbReference>
<keyword evidence="3" id="KW-1185">Reference proteome</keyword>
<proteinExistence type="predicted"/>
<protein>
    <submittedName>
        <fullName evidence="2">Uncharacterized protein</fullName>
    </submittedName>
</protein>
<feature type="region of interest" description="Disordered" evidence="1">
    <location>
        <begin position="59"/>
        <end position="86"/>
    </location>
</feature>
<evidence type="ECO:0000256" key="1">
    <source>
        <dbReference type="SAM" id="MobiDB-lite"/>
    </source>
</evidence>
<feature type="compositionally biased region" description="Basic and acidic residues" evidence="1">
    <location>
        <begin position="1"/>
        <end position="12"/>
    </location>
</feature>
<dbReference type="STRING" id="121616.GA0070216_107278"/>
<dbReference type="EMBL" id="FMCU01000007">
    <property type="protein sequence ID" value="SCF25567.1"/>
    <property type="molecule type" value="Genomic_DNA"/>
</dbReference>
<feature type="region of interest" description="Disordered" evidence="1">
    <location>
        <begin position="1"/>
        <end position="26"/>
    </location>
</feature>